<evidence type="ECO:0000256" key="2">
    <source>
        <dbReference type="SAM" id="MobiDB-lite"/>
    </source>
</evidence>
<dbReference type="EMBL" id="JAANNP010000020">
    <property type="protein sequence ID" value="NHC15229.1"/>
    <property type="molecule type" value="Genomic_DNA"/>
</dbReference>
<proteinExistence type="predicted"/>
<dbReference type="RefSeq" id="WP_166283491.1">
    <property type="nucleotide sequence ID" value="NZ_JAANNP010000020.1"/>
</dbReference>
<dbReference type="SUPFAM" id="SSF53474">
    <property type="entry name" value="alpha/beta-Hydrolases"/>
    <property type="match status" value="1"/>
</dbReference>
<protein>
    <submittedName>
        <fullName evidence="4">S9 family peptidase</fullName>
    </submittedName>
</protein>
<sequence length="606" mass="64800">MDEPTAGGVADWELRFRAARVSLPEWAQDAPHRCLYVSNTTGTFELYAWDRAAGTHRQVTDRPNGTSDGTLPPEGEDIWWFDDTDGDEYGVWRTQPFEGRDPVNGDASAPDPEAAPGLAAAYSAGLALGREGLAVVGRADDDYGTQVHVVEPGRPPRLLYAHAESATVGDLSEDGTLVVIAHSEHGDSRHPALRVVRVSDGGTVAELSDAPGKGLHPLGFAPVDGDGRLLVGHERRGRSELLVWDVATGAVDELDLGLPGEVGGEWFPDAGALLVEHEHAARSELYRWDVAARTLERLPTPSGVVGAATARPDGVELSWSSSAEPSVVRDLAGDVVLAAAGPRPPRSVPVQDVWVDGPGGRIHALVSLPSGHGPHPAVFLVHGGPAWQDYDSFAADAAAYVDCGLAVVRVNYRGSTGYGSAWRDAIEKRVGVTELEDLAAVHAEVTARGLVDPARVVLSGGSWGGFLTLLGLGRAPELWALGVAAVPVADYVAAYEDEMEPLKAYDRSLFGGSPQEVPERYRESSPITYVDAVRAPVLVIAGENDPRCPIRQIENYLSRLRERGAAHEVYRYDAGHGSLVVEERVRQMRVELEFVARHLPGARSPG</sequence>
<name>A0ABX0GWE3_9ACTN</name>
<gene>
    <name evidence="4" type="ORF">G9H71_15710</name>
</gene>
<organism evidence="4 5">
    <name type="scientific">Motilibacter deserti</name>
    <dbReference type="NCBI Taxonomy" id="2714956"/>
    <lineage>
        <taxon>Bacteria</taxon>
        <taxon>Bacillati</taxon>
        <taxon>Actinomycetota</taxon>
        <taxon>Actinomycetes</taxon>
        <taxon>Motilibacterales</taxon>
        <taxon>Motilibacteraceae</taxon>
        <taxon>Motilibacter</taxon>
    </lineage>
</organism>
<dbReference type="InterPro" id="IPR029058">
    <property type="entry name" value="AB_hydrolase_fold"/>
</dbReference>
<feature type="region of interest" description="Disordered" evidence="2">
    <location>
        <begin position="90"/>
        <end position="116"/>
    </location>
</feature>
<dbReference type="Proteomes" id="UP000800981">
    <property type="component" value="Unassembled WGS sequence"/>
</dbReference>
<reference evidence="4 5" key="1">
    <citation type="submission" date="2020-03" db="EMBL/GenBank/DDBJ databases">
        <title>Two novel Motilibacter sp.</title>
        <authorList>
            <person name="Liu S."/>
        </authorList>
    </citation>
    <scope>NUCLEOTIDE SEQUENCE [LARGE SCALE GENOMIC DNA]</scope>
    <source>
        <strain evidence="4 5">E257</strain>
    </source>
</reference>
<evidence type="ECO:0000256" key="1">
    <source>
        <dbReference type="ARBA" id="ARBA00022801"/>
    </source>
</evidence>
<dbReference type="Gene3D" id="3.40.50.1820">
    <property type="entry name" value="alpha/beta hydrolase"/>
    <property type="match status" value="1"/>
</dbReference>
<dbReference type="SUPFAM" id="SSF69304">
    <property type="entry name" value="Tricorn protease N-terminal domain"/>
    <property type="match status" value="1"/>
</dbReference>
<dbReference type="InterPro" id="IPR001375">
    <property type="entry name" value="Peptidase_S9_cat"/>
</dbReference>
<evidence type="ECO:0000259" key="3">
    <source>
        <dbReference type="Pfam" id="PF00326"/>
    </source>
</evidence>
<dbReference type="Gene3D" id="2.120.10.30">
    <property type="entry name" value="TolB, C-terminal domain"/>
    <property type="match status" value="1"/>
</dbReference>
<dbReference type="Pfam" id="PF00326">
    <property type="entry name" value="Peptidase_S9"/>
    <property type="match status" value="1"/>
</dbReference>
<comment type="caution">
    <text evidence="4">The sequence shown here is derived from an EMBL/GenBank/DDBJ whole genome shotgun (WGS) entry which is preliminary data.</text>
</comment>
<keyword evidence="5" id="KW-1185">Reference proteome</keyword>
<dbReference type="InterPro" id="IPR011042">
    <property type="entry name" value="6-blade_b-propeller_TolB-like"/>
</dbReference>
<evidence type="ECO:0000313" key="5">
    <source>
        <dbReference type="Proteomes" id="UP000800981"/>
    </source>
</evidence>
<feature type="domain" description="Peptidase S9 prolyl oligopeptidase catalytic" evidence="3">
    <location>
        <begin position="393"/>
        <end position="599"/>
    </location>
</feature>
<feature type="region of interest" description="Disordered" evidence="2">
    <location>
        <begin position="55"/>
        <end position="77"/>
    </location>
</feature>
<dbReference type="PANTHER" id="PTHR42776:SF27">
    <property type="entry name" value="DIPEPTIDYL PEPTIDASE FAMILY MEMBER 6"/>
    <property type="match status" value="1"/>
</dbReference>
<accession>A0ABX0GWE3</accession>
<dbReference type="PANTHER" id="PTHR42776">
    <property type="entry name" value="SERINE PEPTIDASE S9 FAMILY MEMBER"/>
    <property type="match status" value="1"/>
</dbReference>
<evidence type="ECO:0000313" key="4">
    <source>
        <dbReference type="EMBL" id="NHC15229.1"/>
    </source>
</evidence>
<keyword evidence="1" id="KW-0378">Hydrolase</keyword>